<reference evidence="2" key="1">
    <citation type="journal article" date="2019" name="Curr. Biol.">
        <title>Genome Sequence of Striga asiatica Provides Insight into the Evolution of Plant Parasitism.</title>
        <authorList>
            <person name="Yoshida S."/>
            <person name="Kim S."/>
            <person name="Wafula E.K."/>
            <person name="Tanskanen J."/>
            <person name="Kim Y.M."/>
            <person name="Honaas L."/>
            <person name="Yang Z."/>
            <person name="Spallek T."/>
            <person name="Conn C.E."/>
            <person name="Ichihashi Y."/>
            <person name="Cheong K."/>
            <person name="Cui S."/>
            <person name="Der J.P."/>
            <person name="Gundlach H."/>
            <person name="Jiao Y."/>
            <person name="Hori C."/>
            <person name="Ishida J.K."/>
            <person name="Kasahara H."/>
            <person name="Kiba T."/>
            <person name="Kim M.S."/>
            <person name="Koo N."/>
            <person name="Laohavisit A."/>
            <person name="Lee Y.H."/>
            <person name="Lumba S."/>
            <person name="McCourt P."/>
            <person name="Mortimer J.C."/>
            <person name="Mutuku J.M."/>
            <person name="Nomura T."/>
            <person name="Sasaki-Sekimoto Y."/>
            <person name="Seto Y."/>
            <person name="Wang Y."/>
            <person name="Wakatake T."/>
            <person name="Sakakibara H."/>
            <person name="Demura T."/>
            <person name="Yamaguchi S."/>
            <person name="Yoneyama K."/>
            <person name="Manabe R.I."/>
            <person name="Nelson D.C."/>
            <person name="Schulman A.H."/>
            <person name="Timko M.P."/>
            <person name="dePamphilis C.W."/>
            <person name="Choi D."/>
            <person name="Shirasu K."/>
        </authorList>
    </citation>
    <scope>NUCLEOTIDE SEQUENCE [LARGE SCALE GENOMIC DNA]</scope>
    <source>
        <strain evidence="2">cv. UVA1</strain>
    </source>
</reference>
<keyword evidence="1" id="KW-0808">Transferase</keyword>
<sequence>MSGQFFARWIQAYRECWLNSGLQGNRLRPLLTKMDARRSVVCKASLSEFGKSKLSFLSKTSCEKNCEKNHPDQRNVDPSLKCIEPAAIVCAVGSVIGSEFSIADIHRSEFDQQTVNAHYAEFLHLRDSTAYHGPDRAYNLRRFDAFERRVDIPLVRMILETQEVFERKEGFDFPNSLREALHTTPLLASILKRSESIALQLTVASQHSLYALYAGSIGRKTVPTYLCVDRLWDAS</sequence>
<keyword evidence="1" id="KW-0418">Kinase</keyword>
<dbReference type="EMBL" id="BKCP01004627">
    <property type="protein sequence ID" value="GER32717.1"/>
    <property type="molecule type" value="Genomic_DNA"/>
</dbReference>
<protein>
    <submittedName>
        <fullName evidence="1">Leucine-rich repeat protein kinase family protein</fullName>
    </submittedName>
</protein>
<organism evidence="1 2">
    <name type="scientific">Striga asiatica</name>
    <name type="common">Asiatic witchweed</name>
    <name type="synonym">Buchnera asiatica</name>
    <dbReference type="NCBI Taxonomy" id="4170"/>
    <lineage>
        <taxon>Eukaryota</taxon>
        <taxon>Viridiplantae</taxon>
        <taxon>Streptophyta</taxon>
        <taxon>Embryophyta</taxon>
        <taxon>Tracheophyta</taxon>
        <taxon>Spermatophyta</taxon>
        <taxon>Magnoliopsida</taxon>
        <taxon>eudicotyledons</taxon>
        <taxon>Gunneridae</taxon>
        <taxon>Pentapetalae</taxon>
        <taxon>asterids</taxon>
        <taxon>lamiids</taxon>
        <taxon>Lamiales</taxon>
        <taxon>Orobanchaceae</taxon>
        <taxon>Buchnereae</taxon>
        <taxon>Striga</taxon>
    </lineage>
</organism>
<proteinExistence type="predicted"/>
<dbReference type="GO" id="GO:0016301">
    <property type="term" value="F:kinase activity"/>
    <property type="evidence" value="ECO:0007669"/>
    <property type="project" value="UniProtKB-KW"/>
</dbReference>
<name>A0A5A7PK80_STRAF</name>
<dbReference type="OrthoDB" id="928017at2759"/>
<gene>
    <name evidence="1" type="ORF">STAS_08799</name>
</gene>
<accession>A0A5A7PK80</accession>
<dbReference type="AlphaFoldDB" id="A0A5A7PK80"/>
<dbReference type="Proteomes" id="UP000325081">
    <property type="component" value="Unassembled WGS sequence"/>
</dbReference>
<keyword evidence="2" id="KW-1185">Reference proteome</keyword>
<evidence type="ECO:0000313" key="1">
    <source>
        <dbReference type="EMBL" id="GER32717.1"/>
    </source>
</evidence>
<evidence type="ECO:0000313" key="2">
    <source>
        <dbReference type="Proteomes" id="UP000325081"/>
    </source>
</evidence>
<comment type="caution">
    <text evidence="1">The sequence shown here is derived from an EMBL/GenBank/DDBJ whole genome shotgun (WGS) entry which is preliminary data.</text>
</comment>